<dbReference type="AlphaFoldDB" id="A0A395J995"/>
<organism evidence="2 3">
    <name type="scientific">Monilinia fructigena</name>
    <dbReference type="NCBI Taxonomy" id="38457"/>
    <lineage>
        <taxon>Eukaryota</taxon>
        <taxon>Fungi</taxon>
        <taxon>Dikarya</taxon>
        <taxon>Ascomycota</taxon>
        <taxon>Pezizomycotina</taxon>
        <taxon>Leotiomycetes</taxon>
        <taxon>Helotiales</taxon>
        <taxon>Sclerotiniaceae</taxon>
        <taxon>Monilinia</taxon>
    </lineage>
</organism>
<proteinExistence type="predicted"/>
<sequence length="205" mass="22173">MVFEAGVEEMSEVATTDNTTNTILSGSSDFQSTNEPADADSSLVKRKRGRPASRAASELSPEKTIVGAALNETRYITTRNSASSGINEPVANLKSADESPIFASPLPEVINRGKPGSRKVSELNFNPAAEEKTQGTRTQNAIATDKNEPLVLSSSPKRKRGRPANRKPSSTSLERQDVITPVEANLSDATKIVFRETCEYGYQRL</sequence>
<gene>
    <name evidence="2" type="ORF">DID88_007401</name>
</gene>
<name>A0A395J995_9HELO</name>
<evidence type="ECO:0000313" key="2">
    <source>
        <dbReference type="EMBL" id="RAL68694.1"/>
    </source>
</evidence>
<evidence type="ECO:0000313" key="3">
    <source>
        <dbReference type="Proteomes" id="UP000249056"/>
    </source>
</evidence>
<protein>
    <submittedName>
        <fullName evidence="2">Uncharacterized protein</fullName>
    </submittedName>
</protein>
<comment type="caution">
    <text evidence="2">The sequence shown here is derived from an EMBL/GenBank/DDBJ whole genome shotgun (WGS) entry which is preliminary data.</text>
</comment>
<feature type="compositionally biased region" description="Polar residues" evidence="1">
    <location>
        <begin position="13"/>
        <end position="35"/>
    </location>
</feature>
<feature type="compositionally biased region" description="Basic residues" evidence="1">
    <location>
        <begin position="156"/>
        <end position="165"/>
    </location>
</feature>
<dbReference type="Proteomes" id="UP000249056">
    <property type="component" value="Unassembled WGS sequence"/>
</dbReference>
<feature type="compositionally biased region" description="Acidic residues" evidence="1">
    <location>
        <begin position="1"/>
        <end position="11"/>
    </location>
</feature>
<accession>A0A395J995</accession>
<keyword evidence="3" id="KW-1185">Reference proteome</keyword>
<evidence type="ECO:0000256" key="1">
    <source>
        <dbReference type="SAM" id="MobiDB-lite"/>
    </source>
</evidence>
<reference evidence="2 3" key="1">
    <citation type="submission" date="2018-06" db="EMBL/GenBank/DDBJ databases">
        <title>Genome Sequence of the Brown Rot Fungal Pathogen Monilinia fructigena.</title>
        <authorList>
            <person name="Landi L."/>
            <person name="De Miccolis Angelini R.M."/>
            <person name="Pollastro S."/>
            <person name="Abate D."/>
            <person name="Faretra F."/>
            <person name="Romanazzi G."/>
        </authorList>
    </citation>
    <scope>NUCLEOTIDE SEQUENCE [LARGE SCALE GENOMIC DNA]</scope>
    <source>
        <strain evidence="2 3">Mfrg269</strain>
    </source>
</reference>
<feature type="region of interest" description="Disordered" evidence="1">
    <location>
        <begin position="106"/>
        <end position="178"/>
    </location>
</feature>
<dbReference type="EMBL" id="QKRW01000001">
    <property type="protein sequence ID" value="RAL68694.1"/>
    <property type="molecule type" value="Genomic_DNA"/>
</dbReference>
<feature type="region of interest" description="Disordered" evidence="1">
    <location>
        <begin position="1"/>
        <end position="61"/>
    </location>
</feature>